<sequence length="98" mass="11140">MADNTEISLAISDSFYLLLAGNNSWYDEKLIGRSSEIAQLKEALASNEAELIAIYGRRRVGKTFLVRNVYKSELIFEMTGLQYASIRDQLRIFSRDLG</sequence>
<comment type="caution">
    <text evidence="1">The sequence shown here is derived from an EMBL/GenBank/DDBJ whole genome shotgun (WGS) entry which is preliminary data.</text>
</comment>
<dbReference type="Gene3D" id="3.40.50.300">
    <property type="entry name" value="P-loop containing nucleotide triphosphate hydrolases"/>
    <property type="match status" value="1"/>
</dbReference>
<dbReference type="PANTHER" id="PTHR34704">
    <property type="entry name" value="ATPASE"/>
    <property type="match status" value="1"/>
</dbReference>
<evidence type="ECO:0000313" key="2">
    <source>
        <dbReference type="Proteomes" id="UP000295807"/>
    </source>
</evidence>
<dbReference type="AlphaFoldDB" id="A0A4R3KYT4"/>
<evidence type="ECO:0000313" key="1">
    <source>
        <dbReference type="EMBL" id="TCS90216.1"/>
    </source>
</evidence>
<dbReference type="EMBL" id="SMAD01000001">
    <property type="protein sequence ID" value="TCS90216.1"/>
    <property type="molecule type" value="Genomic_DNA"/>
</dbReference>
<gene>
    <name evidence="1" type="ORF">EDD80_101415</name>
</gene>
<dbReference type="SUPFAM" id="SSF52540">
    <property type="entry name" value="P-loop containing nucleoside triphosphate hydrolases"/>
    <property type="match status" value="1"/>
</dbReference>
<dbReference type="InterPro" id="IPR027417">
    <property type="entry name" value="P-loop_NTPase"/>
</dbReference>
<dbReference type="RefSeq" id="WP_207910192.1">
    <property type="nucleotide sequence ID" value="NZ_CP042432.1"/>
</dbReference>
<name>A0A4R3KYT4_9SPHI</name>
<proteinExistence type="predicted"/>
<organism evidence="1 2">
    <name type="scientific">Anseongella ginsenosidimutans</name>
    <dbReference type="NCBI Taxonomy" id="496056"/>
    <lineage>
        <taxon>Bacteria</taxon>
        <taxon>Pseudomonadati</taxon>
        <taxon>Bacteroidota</taxon>
        <taxon>Sphingobacteriia</taxon>
        <taxon>Sphingobacteriales</taxon>
        <taxon>Sphingobacteriaceae</taxon>
        <taxon>Anseongella</taxon>
    </lineage>
</organism>
<accession>A0A4R3KYT4</accession>
<dbReference type="Proteomes" id="UP000295807">
    <property type="component" value="Unassembled WGS sequence"/>
</dbReference>
<protein>
    <recommendedName>
        <fullName evidence="3">ATPase</fullName>
    </recommendedName>
</protein>
<dbReference type="PANTHER" id="PTHR34704:SF1">
    <property type="entry name" value="ATPASE"/>
    <property type="match status" value="1"/>
</dbReference>
<keyword evidence="2" id="KW-1185">Reference proteome</keyword>
<evidence type="ECO:0008006" key="3">
    <source>
        <dbReference type="Google" id="ProtNLM"/>
    </source>
</evidence>
<reference evidence="1 2" key="1">
    <citation type="submission" date="2019-03" db="EMBL/GenBank/DDBJ databases">
        <title>Genomic Encyclopedia of Type Strains, Phase IV (KMG-IV): sequencing the most valuable type-strain genomes for metagenomic binning, comparative biology and taxonomic classification.</title>
        <authorList>
            <person name="Goeker M."/>
        </authorList>
    </citation>
    <scope>NUCLEOTIDE SEQUENCE [LARGE SCALE GENOMIC DNA]</scope>
    <source>
        <strain evidence="1 2">DSM 21100</strain>
    </source>
</reference>